<reference evidence="2" key="1">
    <citation type="submission" date="2017-02" db="UniProtKB">
        <authorList>
            <consortium name="WormBaseParasite"/>
        </authorList>
    </citation>
    <scope>IDENTIFICATION</scope>
</reference>
<dbReference type="AlphaFoldDB" id="A0A0M3HLF8"/>
<sequence>MGSDPSYIWLKSNCMVTQARCAYKTSGDIGSFKTDAKKPQCTHSYCTIL</sequence>
<dbReference type="Proteomes" id="UP000036681">
    <property type="component" value="Unplaced"/>
</dbReference>
<name>A0A0M3HLF8_ASCLU</name>
<proteinExistence type="predicted"/>
<evidence type="ECO:0000313" key="1">
    <source>
        <dbReference type="Proteomes" id="UP000036681"/>
    </source>
</evidence>
<keyword evidence="1" id="KW-1185">Reference proteome</keyword>
<evidence type="ECO:0000313" key="2">
    <source>
        <dbReference type="WBParaSite" id="ALUE_0000235301-mRNA-1"/>
    </source>
</evidence>
<protein>
    <submittedName>
        <fullName evidence="2">Uncharacterized protein</fullName>
    </submittedName>
</protein>
<organism evidence="1 2">
    <name type="scientific">Ascaris lumbricoides</name>
    <name type="common">Giant roundworm</name>
    <dbReference type="NCBI Taxonomy" id="6252"/>
    <lineage>
        <taxon>Eukaryota</taxon>
        <taxon>Metazoa</taxon>
        <taxon>Ecdysozoa</taxon>
        <taxon>Nematoda</taxon>
        <taxon>Chromadorea</taxon>
        <taxon>Rhabditida</taxon>
        <taxon>Spirurina</taxon>
        <taxon>Ascaridomorpha</taxon>
        <taxon>Ascaridoidea</taxon>
        <taxon>Ascarididae</taxon>
        <taxon>Ascaris</taxon>
    </lineage>
</organism>
<dbReference type="WBParaSite" id="ALUE_0000235301-mRNA-1">
    <property type="protein sequence ID" value="ALUE_0000235301-mRNA-1"/>
    <property type="gene ID" value="ALUE_0000235301"/>
</dbReference>
<accession>A0A0M3HLF8</accession>